<protein>
    <submittedName>
        <fullName evidence="1">Uncharacterized protein</fullName>
    </submittedName>
</protein>
<dbReference type="RefSeq" id="WP_250858501.1">
    <property type="nucleotide sequence ID" value="NZ_JAGSOJ010000001.1"/>
</dbReference>
<evidence type="ECO:0000313" key="1">
    <source>
        <dbReference type="EMBL" id="MCM1989508.1"/>
    </source>
</evidence>
<reference evidence="1" key="2">
    <citation type="submission" date="2021-04" db="EMBL/GenBank/DDBJ databases">
        <authorList>
            <person name="Dong X."/>
        </authorList>
    </citation>
    <scope>NUCLEOTIDE SEQUENCE</scope>
    <source>
        <strain evidence="1">ZWT</strain>
    </source>
</reference>
<reference evidence="1" key="1">
    <citation type="journal article" date="2021" name="mSystems">
        <title>Bacteria and Archaea Synergistically Convert Glycine Betaine to Biogenic Methane in the Formosa Cold Seep of the South China Sea.</title>
        <authorList>
            <person name="Li L."/>
            <person name="Zhang W."/>
            <person name="Zhang S."/>
            <person name="Song L."/>
            <person name="Sun Q."/>
            <person name="Zhang H."/>
            <person name="Xiang H."/>
            <person name="Dong X."/>
        </authorList>
    </citation>
    <scope>NUCLEOTIDE SEQUENCE</scope>
    <source>
        <strain evidence="1">ZWT</strain>
    </source>
</reference>
<dbReference type="EMBL" id="JAGSOJ010000001">
    <property type="protein sequence ID" value="MCM1989508.1"/>
    <property type="molecule type" value="Genomic_DNA"/>
</dbReference>
<accession>A0A9J6NZJ2</accession>
<comment type="caution">
    <text evidence="1">The sequence shown here is derived from an EMBL/GenBank/DDBJ whole genome shotgun (WGS) entry which is preliminary data.</text>
</comment>
<sequence>MRYERSTFVEILERLRENLSEFIEVSEIRGLETNPVTQVVDFKCKKNEKTGLIIVGENNNKIVLEVIVDDHDDVIKGTPVIEMHKVNIELLNQLIEWFEEYNETRSPLLV</sequence>
<dbReference type="AlphaFoldDB" id="A0A9J6NZJ2"/>
<gene>
    <name evidence="1" type="ORF">KDK92_07125</name>
</gene>
<evidence type="ECO:0000313" key="2">
    <source>
        <dbReference type="Proteomes" id="UP001056429"/>
    </source>
</evidence>
<keyword evidence="2" id="KW-1185">Reference proteome</keyword>
<name>A0A9J6NZJ2_9CLOT</name>
<organism evidence="1 2">
    <name type="scientific">Oceanirhabdus seepicola</name>
    <dbReference type="NCBI Taxonomy" id="2828781"/>
    <lineage>
        <taxon>Bacteria</taxon>
        <taxon>Bacillati</taxon>
        <taxon>Bacillota</taxon>
        <taxon>Clostridia</taxon>
        <taxon>Eubacteriales</taxon>
        <taxon>Clostridiaceae</taxon>
        <taxon>Oceanirhabdus</taxon>
    </lineage>
</organism>
<proteinExistence type="predicted"/>
<dbReference type="Proteomes" id="UP001056429">
    <property type="component" value="Unassembled WGS sequence"/>
</dbReference>